<dbReference type="InterPro" id="IPR010352">
    <property type="entry name" value="DUF945"/>
</dbReference>
<name>A0A137SIM3_9GAMM</name>
<accession>A0A137SIM3</accession>
<evidence type="ECO:0008006" key="3">
    <source>
        <dbReference type="Google" id="ProtNLM"/>
    </source>
</evidence>
<dbReference type="AlphaFoldDB" id="A0A137SIM3"/>
<organism evidence="1 2">
    <name type="scientific">Marinobacter excellens LAMA 842</name>
    <dbReference type="NCBI Taxonomy" id="1306954"/>
    <lineage>
        <taxon>Bacteria</taxon>
        <taxon>Pseudomonadati</taxon>
        <taxon>Pseudomonadota</taxon>
        <taxon>Gammaproteobacteria</taxon>
        <taxon>Pseudomonadales</taxon>
        <taxon>Marinobacteraceae</taxon>
        <taxon>Marinobacter</taxon>
    </lineage>
</organism>
<dbReference type="PATRIC" id="fig|1306954.6.peg.312"/>
<dbReference type="EMBL" id="LOCO01000001">
    <property type="protein sequence ID" value="KXO12269.1"/>
    <property type="molecule type" value="Genomic_DNA"/>
</dbReference>
<dbReference type="Pfam" id="PF06097">
    <property type="entry name" value="DUF945"/>
    <property type="match status" value="1"/>
</dbReference>
<keyword evidence="2" id="KW-1185">Reference proteome</keyword>
<gene>
    <name evidence="1" type="ORF">J122_320</name>
</gene>
<evidence type="ECO:0000313" key="2">
    <source>
        <dbReference type="Proteomes" id="UP000070282"/>
    </source>
</evidence>
<evidence type="ECO:0000313" key="1">
    <source>
        <dbReference type="EMBL" id="KXO12269.1"/>
    </source>
</evidence>
<dbReference type="GeneID" id="94725397"/>
<proteinExistence type="predicted"/>
<sequence length="430" mass="46355">MNLKRWTIAGTAILVVAGVAPWGVGYLTEQHWLNATEEVNNAQPFLRMETDRYRRGVMSSEVSGTATFLDPATGESNRIDFEVQVSHGITGSHLNFRPTEGWQPEGAGWFPNDEPKLTLETRVWGSATLELQAPAIEISEPHGGGVLRSSGGLARIDIGRLGEKADMLVVWPAVVLSGPEMNVTIENVHMEQSLAWLSGDIWTGAGAVTIDALTMQGPQVPPVAFNGIALSSHSEADRKGERLDSSIALELDSVVFDDGTFGPHRIEFAVDGLDVASWNEFSSVMTDMQLMAAQAGQSPQAAFEQQMALMQRFNDSVRGLAAAGFSAGIRELSLDTPEGAVQGSLDLSHPELSESERANMLMVMQGLTGALDFRMPLALAENYPAVRMQVAPLIKQGLLVDAGDQLVMTGRLQDLVLDINGIEIPMPPLL</sequence>
<comment type="caution">
    <text evidence="1">The sequence shown here is derived from an EMBL/GenBank/DDBJ whole genome shotgun (WGS) entry which is preliminary data.</text>
</comment>
<dbReference type="RefSeq" id="WP_061330831.1">
    <property type="nucleotide sequence ID" value="NZ_LOCO01000001.1"/>
</dbReference>
<reference evidence="2" key="1">
    <citation type="submission" date="2015-12" db="EMBL/GenBank/DDBJ databases">
        <authorList>
            <person name="Lima A."/>
            <person name="Farahani Zayas N."/>
            <person name="Castro Da Silva M.A."/>
            <person name="Cabral A."/>
            <person name="Pessatti M.L."/>
        </authorList>
    </citation>
    <scope>NUCLEOTIDE SEQUENCE [LARGE SCALE GENOMIC DNA]</scope>
    <source>
        <strain evidence="2">LAMA 842</strain>
    </source>
</reference>
<protein>
    <recommendedName>
        <fullName evidence="3">DUF945 domain-containing protein</fullName>
    </recommendedName>
</protein>
<dbReference type="Proteomes" id="UP000070282">
    <property type="component" value="Unassembled WGS sequence"/>
</dbReference>